<dbReference type="GO" id="GO:0005886">
    <property type="term" value="C:plasma membrane"/>
    <property type="evidence" value="ECO:0007669"/>
    <property type="project" value="UniProtKB-SubCell"/>
</dbReference>
<dbReference type="PANTHER" id="PTHR30213">
    <property type="entry name" value="INNER MEMBRANE PROTEIN YHJD"/>
    <property type="match status" value="1"/>
</dbReference>
<evidence type="ECO:0000256" key="5">
    <source>
        <dbReference type="ARBA" id="ARBA00023136"/>
    </source>
</evidence>
<proteinExistence type="predicted"/>
<evidence type="ECO:0000313" key="8">
    <source>
        <dbReference type="EMBL" id="TPW27036.1"/>
    </source>
</evidence>
<feature type="transmembrane region" description="Helical" evidence="7">
    <location>
        <begin position="46"/>
        <end position="69"/>
    </location>
</feature>
<keyword evidence="2" id="KW-1003">Cell membrane</keyword>
<feature type="transmembrane region" description="Helical" evidence="7">
    <location>
        <begin position="114"/>
        <end position="134"/>
    </location>
</feature>
<accession>A0A506U0E9</accession>
<feature type="transmembrane region" description="Helical" evidence="7">
    <location>
        <begin position="266"/>
        <end position="288"/>
    </location>
</feature>
<comment type="subcellular location">
    <subcellularLocation>
        <location evidence="1">Cell membrane</location>
        <topology evidence="1">Multi-pass membrane protein</topology>
    </subcellularLocation>
</comment>
<evidence type="ECO:0000256" key="3">
    <source>
        <dbReference type="ARBA" id="ARBA00022692"/>
    </source>
</evidence>
<evidence type="ECO:0000256" key="2">
    <source>
        <dbReference type="ARBA" id="ARBA00022475"/>
    </source>
</evidence>
<feature type="region of interest" description="Disordered" evidence="6">
    <location>
        <begin position="301"/>
        <end position="328"/>
    </location>
</feature>
<evidence type="ECO:0000256" key="6">
    <source>
        <dbReference type="SAM" id="MobiDB-lite"/>
    </source>
</evidence>
<evidence type="ECO:0000256" key="4">
    <source>
        <dbReference type="ARBA" id="ARBA00022989"/>
    </source>
</evidence>
<evidence type="ECO:0000256" key="7">
    <source>
        <dbReference type="SAM" id="Phobius"/>
    </source>
</evidence>
<evidence type="ECO:0000313" key="9">
    <source>
        <dbReference type="Proteomes" id="UP000320314"/>
    </source>
</evidence>
<dbReference type="AlphaFoldDB" id="A0A506U0E9"/>
<dbReference type="InterPro" id="IPR017039">
    <property type="entry name" value="Virul_fac_BrkB"/>
</dbReference>
<dbReference type="Pfam" id="PF03631">
    <property type="entry name" value="Virul_fac_BrkB"/>
    <property type="match status" value="1"/>
</dbReference>
<dbReference type="PANTHER" id="PTHR30213:SF0">
    <property type="entry name" value="UPF0761 MEMBRANE PROTEIN YIHY"/>
    <property type="match status" value="1"/>
</dbReference>
<organism evidence="8 9">
    <name type="scientific">Pararhizobium mangrovi</name>
    <dbReference type="NCBI Taxonomy" id="2590452"/>
    <lineage>
        <taxon>Bacteria</taxon>
        <taxon>Pseudomonadati</taxon>
        <taxon>Pseudomonadota</taxon>
        <taxon>Alphaproteobacteria</taxon>
        <taxon>Hyphomicrobiales</taxon>
        <taxon>Rhizobiaceae</taxon>
        <taxon>Rhizobium/Agrobacterium group</taxon>
        <taxon>Pararhizobium</taxon>
    </lineage>
</organism>
<name>A0A506U0E9_9HYPH</name>
<dbReference type="EMBL" id="VHLH01000024">
    <property type="protein sequence ID" value="TPW27036.1"/>
    <property type="molecule type" value="Genomic_DNA"/>
</dbReference>
<dbReference type="OrthoDB" id="9781030at2"/>
<protein>
    <submittedName>
        <fullName evidence="8">YihY/virulence factor BrkB family protein</fullName>
    </submittedName>
</protein>
<sequence length="328" mass="36526">MVTDMDRQRLTEKGRGRRAYWPQRIPRLGWWDIARRVFTKISEDRVMLIAAGSTFYLLLAIFPALAAFVSLYGLVADPSTIADHIAFLSRLMPEAAFDLINSQLKAFATANSNALSFGFVFGLLAALWSANNGIKTLFDAMNIAYEEREHRSFIRLNLVSFVFTFGAMIIAALLIVVVGVIPALLAFLRLTTVADLLIRIVRWPLMLIFIAFGISIIYRFGPSRRRAKWRWQVPGAVLATVVWIIASIAFSWYLQSFANYNATYGSLGAAIGFLMWTWISLVILIVGAEINAEMEHQTGMDSTIGEDKPMGERGARAADTLGASANEQ</sequence>
<feature type="transmembrane region" description="Helical" evidence="7">
    <location>
        <begin position="233"/>
        <end position="254"/>
    </location>
</feature>
<evidence type="ECO:0000256" key="1">
    <source>
        <dbReference type="ARBA" id="ARBA00004651"/>
    </source>
</evidence>
<feature type="transmembrane region" description="Helical" evidence="7">
    <location>
        <begin position="155"/>
        <end position="188"/>
    </location>
</feature>
<comment type="caution">
    <text evidence="8">The sequence shown here is derived from an EMBL/GenBank/DDBJ whole genome shotgun (WGS) entry which is preliminary data.</text>
</comment>
<keyword evidence="9" id="KW-1185">Reference proteome</keyword>
<dbReference type="PIRSF" id="PIRSF035875">
    <property type="entry name" value="RNase_BN"/>
    <property type="match status" value="1"/>
</dbReference>
<feature type="compositionally biased region" description="Basic and acidic residues" evidence="6">
    <location>
        <begin position="305"/>
        <end position="316"/>
    </location>
</feature>
<gene>
    <name evidence="8" type="ORF">FJU11_12910</name>
</gene>
<dbReference type="NCBIfam" id="TIGR00765">
    <property type="entry name" value="yihY_not_rbn"/>
    <property type="match status" value="1"/>
</dbReference>
<keyword evidence="5 7" id="KW-0472">Membrane</keyword>
<keyword evidence="4 7" id="KW-1133">Transmembrane helix</keyword>
<reference evidence="8 9" key="1">
    <citation type="submission" date="2019-06" db="EMBL/GenBank/DDBJ databases">
        <authorList>
            <person name="Li M."/>
        </authorList>
    </citation>
    <scope>NUCLEOTIDE SEQUENCE [LARGE SCALE GENOMIC DNA]</scope>
    <source>
        <strain evidence="8 9">BGMRC6574</strain>
    </source>
</reference>
<keyword evidence="3 7" id="KW-0812">Transmembrane</keyword>
<feature type="transmembrane region" description="Helical" evidence="7">
    <location>
        <begin position="200"/>
        <end position="221"/>
    </location>
</feature>
<dbReference type="Proteomes" id="UP000320314">
    <property type="component" value="Unassembled WGS sequence"/>
</dbReference>